<name>A0A0A1TUA1_ENTIV</name>
<reference evidence="1 2" key="1">
    <citation type="submission" date="2012-10" db="EMBL/GenBank/DDBJ databases">
        <authorList>
            <person name="Zafar N."/>
            <person name="Inman J."/>
            <person name="Hall N."/>
            <person name="Lorenzi H."/>
            <person name="Caler E."/>
        </authorList>
    </citation>
    <scope>NUCLEOTIDE SEQUENCE [LARGE SCALE GENOMIC DNA]</scope>
    <source>
        <strain evidence="1 2">IP1</strain>
    </source>
</reference>
<organism evidence="1 2">
    <name type="scientific">Entamoeba invadens IP1</name>
    <dbReference type="NCBI Taxonomy" id="370355"/>
    <lineage>
        <taxon>Eukaryota</taxon>
        <taxon>Amoebozoa</taxon>
        <taxon>Evosea</taxon>
        <taxon>Archamoebae</taxon>
        <taxon>Mastigamoebida</taxon>
        <taxon>Entamoebidae</taxon>
        <taxon>Entamoeba</taxon>
    </lineage>
</organism>
<dbReference type="GeneID" id="14882489"/>
<dbReference type="Proteomes" id="UP000014680">
    <property type="component" value="Unassembled WGS sequence"/>
</dbReference>
<dbReference type="RefSeq" id="XP_004182860.1">
    <property type="nucleotide sequence ID" value="XM_004182812.1"/>
</dbReference>
<keyword evidence="2" id="KW-1185">Reference proteome</keyword>
<sequence>MKQLHSRRGSAATASSFPGYKQSFFSVRSFEANTLSEHWGVVWGSFENVLRESTTHNYLKDVVWKTVIKIPFRDNSHIFLFTVVSCPEEQNRRVTLMYGDNTFDTTVSNKFQAFGMNQYFKSIPLKQNILVDSPPEIRVQTTHIPTYYQYEIGTTIIHDKEYDKVIFAIHIPFMVSGSNDYPVIIVTIGVDLPKGVCNQMIFKDSFYDYVNQIFFQFQLANVTEEPAEACQYLKSRAEELMSKIDEFIDQSEKKMRFNYLENFVDGSVYDNSKFMCCYSLGISNLYT</sequence>
<feature type="non-terminal residue" evidence="1">
    <location>
        <position position="287"/>
    </location>
</feature>
<evidence type="ECO:0000313" key="1">
    <source>
        <dbReference type="EMBL" id="ELP83514.1"/>
    </source>
</evidence>
<dbReference type="EMBL" id="KB207268">
    <property type="protein sequence ID" value="ELP83514.1"/>
    <property type="molecule type" value="Genomic_DNA"/>
</dbReference>
<feature type="non-terminal residue" evidence="1">
    <location>
        <position position="1"/>
    </location>
</feature>
<dbReference type="VEuPathDB" id="AmoebaDB:EIN_377790"/>
<dbReference type="AlphaFoldDB" id="A0A0A1TUA1"/>
<evidence type="ECO:0000313" key="2">
    <source>
        <dbReference type="Proteomes" id="UP000014680"/>
    </source>
</evidence>
<gene>
    <name evidence="1" type="ORF">EIN_377790</name>
</gene>
<dbReference type="KEGG" id="eiv:EIN_377790"/>
<proteinExistence type="predicted"/>
<dbReference type="OrthoDB" id="25706at2759"/>
<protein>
    <submittedName>
        <fullName evidence="1">Uncharacterized protein</fullName>
    </submittedName>
</protein>
<accession>A0A0A1TUA1</accession>